<name>A0AAD4SQE1_9MAGN</name>
<reference evidence="1" key="1">
    <citation type="submission" date="2022-04" db="EMBL/GenBank/DDBJ databases">
        <title>A functionally conserved STORR gene fusion in Papaver species that diverged 16.8 million years ago.</title>
        <authorList>
            <person name="Catania T."/>
        </authorList>
    </citation>
    <scope>NUCLEOTIDE SEQUENCE</scope>
    <source>
        <strain evidence="1">S-188037</strain>
    </source>
</reference>
<keyword evidence="2" id="KW-1185">Reference proteome</keyword>
<evidence type="ECO:0000313" key="2">
    <source>
        <dbReference type="Proteomes" id="UP001202328"/>
    </source>
</evidence>
<comment type="caution">
    <text evidence="1">The sequence shown here is derived from an EMBL/GenBank/DDBJ whole genome shotgun (WGS) entry which is preliminary data.</text>
</comment>
<evidence type="ECO:0000313" key="1">
    <source>
        <dbReference type="EMBL" id="KAI3917759.1"/>
    </source>
</evidence>
<dbReference type="EMBL" id="JAJJMB010008983">
    <property type="protein sequence ID" value="KAI3917759.1"/>
    <property type="molecule type" value="Genomic_DNA"/>
</dbReference>
<protein>
    <submittedName>
        <fullName evidence="1">Uncharacterized protein</fullName>
    </submittedName>
</protein>
<dbReference type="AlphaFoldDB" id="A0AAD4SQE1"/>
<organism evidence="1 2">
    <name type="scientific">Papaver atlanticum</name>
    <dbReference type="NCBI Taxonomy" id="357466"/>
    <lineage>
        <taxon>Eukaryota</taxon>
        <taxon>Viridiplantae</taxon>
        <taxon>Streptophyta</taxon>
        <taxon>Embryophyta</taxon>
        <taxon>Tracheophyta</taxon>
        <taxon>Spermatophyta</taxon>
        <taxon>Magnoliopsida</taxon>
        <taxon>Ranunculales</taxon>
        <taxon>Papaveraceae</taxon>
        <taxon>Papaveroideae</taxon>
        <taxon>Papaver</taxon>
    </lineage>
</organism>
<gene>
    <name evidence="1" type="ORF">MKW98_021521</name>
</gene>
<accession>A0AAD4SQE1</accession>
<proteinExistence type="predicted"/>
<dbReference type="Proteomes" id="UP001202328">
    <property type="component" value="Unassembled WGS sequence"/>
</dbReference>
<sequence>MLMETETELKIIMALVVVDLVVKEMSGGNVGRNIGLGGGAKFL</sequence>